<dbReference type="HOGENOM" id="CLU_2449360_0_0_9"/>
<protein>
    <submittedName>
        <fullName evidence="1">Uncharacterized protein</fullName>
    </submittedName>
</protein>
<organism evidence="1 2">
    <name type="scientific">Clostridium cellulovorans (strain ATCC 35296 / DSM 3052 / OCM 3 / 743B)</name>
    <dbReference type="NCBI Taxonomy" id="573061"/>
    <lineage>
        <taxon>Bacteria</taxon>
        <taxon>Bacillati</taxon>
        <taxon>Bacillota</taxon>
        <taxon>Clostridia</taxon>
        <taxon>Eubacteriales</taxon>
        <taxon>Clostridiaceae</taxon>
        <taxon>Clostridium</taxon>
    </lineage>
</organism>
<dbReference type="KEGG" id="ccb:Clocel_1634"/>
<keyword evidence="2" id="KW-1185">Reference proteome</keyword>
<dbReference type="AlphaFoldDB" id="D9SX19"/>
<dbReference type="RefSeq" id="WP_013291686.1">
    <property type="nucleotide sequence ID" value="NC_014393.1"/>
</dbReference>
<accession>D9SX19</accession>
<reference evidence="1 2" key="1">
    <citation type="submission" date="2010-08" db="EMBL/GenBank/DDBJ databases">
        <title>Complete sequence of Clostridium cellulovorans 743B.</title>
        <authorList>
            <consortium name="US DOE Joint Genome Institute"/>
            <person name="Lucas S."/>
            <person name="Copeland A."/>
            <person name="Lapidus A."/>
            <person name="Cheng J.-F."/>
            <person name="Bruce D."/>
            <person name="Goodwin L."/>
            <person name="Pitluck S."/>
            <person name="Chertkov O."/>
            <person name="Detter J.C."/>
            <person name="Han C."/>
            <person name="Tapia R."/>
            <person name="Land M."/>
            <person name="Hauser L."/>
            <person name="Chang Y.-J."/>
            <person name="Jeffries C."/>
            <person name="Kyrpides N."/>
            <person name="Ivanova N."/>
            <person name="Mikhailova N."/>
            <person name="Hemme C.L."/>
            <person name="Woyke T."/>
        </authorList>
    </citation>
    <scope>NUCLEOTIDE SEQUENCE [LARGE SCALE GENOMIC DNA]</scope>
    <source>
        <strain evidence="2">ATCC 35296 / DSM 3052 / OCM 3 / 743B</strain>
    </source>
</reference>
<dbReference type="Proteomes" id="UP000002730">
    <property type="component" value="Chromosome"/>
</dbReference>
<dbReference type="EMBL" id="CP002160">
    <property type="protein sequence ID" value="ADL51380.1"/>
    <property type="molecule type" value="Genomic_DNA"/>
</dbReference>
<name>D9SX19_CLOC7</name>
<gene>
    <name evidence="1" type="ordered locus">Clocel_1634</name>
</gene>
<sequence>MRAKRAIVKYRDKRIPNIVDNAIVLDDVFTKDISFKHQEEYRILLDMEVEDHFILEIGSIEDISKVNNYSVIKNGLKVKYEVTGTMPED</sequence>
<evidence type="ECO:0000313" key="1">
    <source>
        <dbReference type="EMBL" id="ADL51380.1"/>
    </source>
</evidence>
<dbReference type="OrthoDB" id="2079767at2"/>
<proteinExistence type="predicted"/>
<evidence type="ECO:0000313" key="2">
    <source>
        <dbReference type="Proteomes" id="UP000002730"/>
    </source>
</evidence>